<keyword evidence="5 6" id="KW-0472">Membrane</keyword>
<evidence type="ECO:0000256" key="3">
    <source>
        <dbReference type="ARBA" id="ARBA00022692"/>
    </source>
</evidence>
<dbReference type="RefSeq" id="XP_030376261.1">
    <property type="nucleotide sequence ID" value="XM_030520401.1"/>
</dbReference>
<dbReference type="Pfam" id="PF15982">
    <property type="entry name" value="TMEM135_C_rich"/>
    <property type="match status" value="1"/>
</dbReference>
<feature type="transmembrane region" description="Helical" evidence="6">
    <location>
        <begin position="262"/>
        <end position="279"/>
    </location>
</feature>
<comment type="similarity">
    <text evidence="2">Belongs to the TMEM135 family.</text>
</comment>
<evidence type="ECO:0000256" key="1">
    <source>
        <dbReference type="ARBA" id="ARBA00004127"/>
    </source>
</evidence>
<evidence type="ECO:0000256" key="5">
    <source>
        <dbReference type="ARBA" id="ARBA00023136"/>
    </source>
</evidence>
<proteinExistence type="inferred from homology"/>
<evidence type="ECO:0000256" key="4">
    <source>
        <dbReference type="ARBA" id="ARBA00022989"/>
    </source>
</evidence>
<comment type="subcellular location">
    <subcellularLocation>
        <location evidence="1">Endomembrane system</location>
        <topology evidence="1">Multi-pass membrane protein</topology>
    </subcellularLocation>
</comment>
<feature type="transmembrane region" description="Helical" evidence="6">
    <location>
        <begin position="43"/>
        <end position="60"/>
    </location>
</feature>
<evidence type="ECO:0000256" key="2">
    <source>
        <dbReference type="ARBA" id="ARBA00008924"/>
    </source>
</evidence>
<evidence type="ECO:0000259" key="7">
    <source>
        <dbReference type="Pfam" id="PF15982"/>
    </source>
</evidence>
<dbReference type="GeneID" id="115625364"/>
<evidence type="ECO:0000313" key="8">
    <source>
        <dbReference type="Proteomes" id="UP000504634"/>
    </source>
</evidence>
<dbReference type="OrthoDB" id="291792at2759"/>
<dbReference type="AlphaFoldDB" id="A0A6J2THV6"/>
<organism evidence="8 9">
    <name type="scientific">Drosophila lebanonensis</name>
    <name type="common">Fruit fly</name>
    <name type="synonym">Scaptodrosophila lebanonensis</name>
    <dbReference type="NCBI Taxonomy" id="7225"/>
    <lineage>
        <taxon>Eukaryota</taxon>
        <taxon>Metazoa</taxon>
        <taxon>Ecdysozoa</taxon>
        <taxon>Arthropoda</taxon>
        <taxon>Hexapoda</taxon>
        <taxon>Insecta</taxon>
        <taxon>Pterygota</taxon>
        <taxon>Neoptera</taxon>
        <taxon>Endopterygota</taxon>
        <taxon>Diptera</taxon>
        <taxon>Brachycera</taxon>
        <taxon>Muscomorpha</taxon>
        <taxon>Ephydroidea</taxon>
        <taxon>Drosophilidae</taxon>
        <taxon>Scaptodrosophila</taxon>
    </lineage>
</organism>
<dbReference type="GO" id="GO:0012505">
    <property type="term" value="C:endomembrane system"/>
    <property type="evidence" value="ECO:0007669"/>
    <property type="project" value="UniProtKB-SubCell"/>
</dbReference>
<reference evidence="9" key="1">
    <citation type="submission" date="2025-08" db="UniProtKB">
        <authorList>
            <consortium name="RefSeq"/>
        </authorList>
    </citation>
    <scope>IDENTIFICATION</scope>
    <source>
        <strain evidence="9">11010-0011.00</strain>
        <tissue evidence="9">Whole body</tissue>
    </source>
</reference>
<dbReference type="InterPro" id="IPR031926">
    <property type="entry name" value="TMEM135_N"/>
</dbReference>
<accession>A0A6J2THV6</accession>
<dbReference type="PANTHER" id="PTHR12459">
    <property type="entry name" value="TRANSMEMBRANE PROTEIN 135-RELATED"/>
    <property type="match status" value="1"/>
</dbReference>
<gene>
    <name evidence="9" type="primary">LOC115625364</name>
</gene>
<feature type="transmembrane region" description="Helical" evidence="6">
    <location>
        <begin position="72"/>
        <end position="94"/>
    </location>
</feature>
<dbReference type="PANTHER" id="PTHR12459:SF15">
    <property type="entry name" value="TRANSMEMBRANE PROTEIN 135"/>
    <property type="match status" value="1"/>
</dbReference>
<evidence type="ECO:0000313" key="9">
    <source>
        <dbReference type="RefSeq" id="XP_030376261.1"/>
    </source>
</evidence>
<name>A0A6J2THV6_DROLE</name>
<dbReference type="InterPro" id="IPR026749">
    <property type="entry name" value="Tmem135"/>
</dbReference>
<keyword evidence="8" id="KW-1185">Reference proteome</keyword>
<keyword evidence="4 6" id="KW-1133">Transmembrane helix</keyword>
<keyword evidence="3 6" id="KW-0812">Transmembrane</keyword>
<evidence type="ECO:0000256" key="6">
    <source>
        <dbReference type="SAM" id="Phobius"/>
    </source>
</evidence>
<dbReference type="Proteomes" id="UP000504634">
    <property type="component" value="Unplaced"/>
</dbReference>
<feature type="transmembrane region" description="Helical" evidence="6">
    <location>
        <begin position="326"/>
        <end position="342"/>
    </location>
</feature>
<sequence length="456" mass="50574">MAAQSKLFSAGVDCSCHAYMHPWTTSCASGTAGMMLASIPSSLRTYFTVYLIALIARRRLPSLKDLKHTGAGILQSAAFLSTNAWCFSLFVCLLRQALGRFYFGTAALVPAFFASIVALNVERPARRAALALYVTNVGLETLWRMLEARGLVHSIPNAQVLIMGPSITALLYLQRLGLHRTVAKDITFKVLRVIIGKEEEGPLNMPVANSSGSLSSRQRRLSFRSIRTILGLYEHFRAAKHSSCPHRQGCAIYALRGGLKPFVGGVGLTLSLKLLLNISKIVRLKMDWRKRMFNKDSLKLGLALGSFSLLYKMTSCALRHGFGYDNALFAIPAGLLGSIGLLQFPNTTVSLYIMLKLLHLLYNWGIEGGVLPEVPHFITYLYAFFTAILFHSSILEPRSLRDSYYRFLMNMSGNRICRFGVRSLEDLGLESHEQMLDVVQKLKINTASPNPSVPLM</sequence>
<feature type="transmembrane region" description="Helical" evidence="6">
    <location>
        <begin position="101"/>
        <end position="119"/>
    </location>
</feature>
<dbReference type="PROSITE" id="PS51257">
    <property type="entry name" value="PROKAR_LIPOPROTEIN"/>
    <property type="match status" value="1"/>
</dbReference>
<feature type="domain" description="Transmembrane protein 135 N-terminal" evidence="7">
    <location>
        <begin position="15"/>
        <end position="145"/>
    </location>
</feature>
<feature type="transmembrane region" description="Helical" evidence="6">
    <location>
        <begin position="377"/>
        <end position="395"/>
    </location>
</feature>
<protein>
    <submittedName>
        <fullName evidence="9">Transmembrane protein 135-like</fullName>
    </submittedName>
</protein>